<comment type="caution">
    <text evidence="1">The sequence shown here is derived from an EMBL/GenBank/DDBJ whole genome shotgun (WGS) entry which is preliminary data.</text>
</comment>
<gene>
    <name evidence="1" type="ORF">DFJ67_7103</name>
</gene>
<organism evidence="1 2">
    <name type="scientific">Asanoa ferruginea</name>
    <dbReference type="NCBI Taxonomy" id="53367"/>
    <lineage>
        <taxon>Bacteria</taxon>
        <taxon>Bacillati</taxon>
        <taxon>Actinomycetota</taxon>
        <taxon>Actinomycetes</taxon>
        <taxon>Micromonosporales</taxon>
        <taxon>Micromonosporaceae</taxon>
        <taxon>Asanoa</taxon>
    </lineage>
</organism>
<dbReference type="EMBL" id="QUMQ01000001">
    <property type="protein sequence ID" value="REG01031.1"/>
    <property type="molecule type" value="Genomic_DNA"/>
</dbReference>
<dbReference type="GO" id="GO:0005829">
    <property type="term" value="C:cytosol"/>
    <property type="evidence" value="ECO:0007669"/>
    <property type="project" value="TreeGrafter"/>
</dbReference>
<name>A0A3E0A3Y2_9ACTN</name>
<dbReference type="Gene3D" id="3.40.50.1000">
    <property type="entry name" value="HAD superfamily/HAD-like"/>
    <property type="match status" value="1"/>
</dbReference>
<dbReference type="SUPFAM" id="SSF56784">
    <property type="entry name" value="HAD-like"/>
    <property type="match status" value="1"/>
</dbReference>
<dbReference type="GO" id="GO:0008967">
    <property type="term" value="F:phosphoglycolate phosphatase activity"/>
    <property type="evidence" value="ECO:0007669"/>
    <property type="project" value="TreeGrafter"/>
</dbReference>
<keyword evidence="1" id="KW-0378">Hydrolase</keyword>
<dbReference type="InterPro" id="IPR050155">
    <property type="entry name" value="HAD-like_hydrolase_sf"/>
</dbReference>
<dbReference type="RefSeq" id="WP_116073003.1">
    <property type="nucleotide sequence ID" value="NZ_BONB01000010.1"/>
</dbReference>
<keyword evidence="2" id="KW-1185">Reference proteome</keyword>
<dbReference type="GO" id="GO:0006281">
    <property type="term" value="P:DNA repair"/>
    <property type="evidence" value="ECO:0007669"/>
    <property type="project" value="TreeGrafter"/>
</dbReference>
<dbReference type="InterPro" id="IPR006439">
    <property type="entry name" value="HAD-SF_hydro_IA"/>
</dbReference>
<dbReference type="OrthoDB" id="9793014at2"/>
<dbReference type="InterPro" id="IPR036412">
    <property type="entry name" value="HAD-like_sf"/>
</dbReference>
<dbReference type="PANTHER" id="PTHR43434:SF16">
    <property type="entry name" value="BLL8046 PROTEIN"/>
    <property type="match status" value="1"/>
</dbReference>
<accession>A0A3E0A3Y2</accession>
<dbReference type="InterPro" id="IPR023214">
    <property type="entry name" value="HAD_sf"/>
</dbReference>
<reference evidence="1 2" key="1">
    <citation type="submission" date="2018-08" db="EMBL/GenBank/DDBJ databases">
        <title>Sequencing the genomes of 1000 actinobacteria strains.</title>
        <authorList>
            <person name="Klenk H.-P."/>
        </authorList>
    </citation>
    <scope>NUCLEOTIDE SEQUENCE [LARGE SCALE GENOMIC DNA]</scope>
    <source>
        <strain evidence="1 2">DSM 44099</strain>
    </source>
</reference>
<evidence type="ECO:0000313" key="1">
    <source>
        <dbReference type="EMBL" id="REG01031.1"/>
    </source>
</evidence>
<dbReference type="Gene3D" id="1.10.150.240">
    <property type="entry name" value="Putative phosphatase, domain 2"/>
    <property type="match status" value="1"/>
</dbReference>
<protein>
    <submittedName>
        <fullName evidence="1">HAD superfamily hydrolase (TIGR01549 family)</fullName>
    </submittedName>
</protein>
<dbReference type="Pfam" id="PF13419">
    <property type="entry name" value="HAD_2"/>
    <property type="match status" value="1"/>
</dbReference>
<dbReference type="PANTHER" id="PTHR43434">
    <property type="entry name" value="PHOSPHOGLYCOLATE PHOSPHATASE"/>
    <property type="match status" value="1"/>
</dbReference>
<dbReference type="AlphaFoldDB" id="A0A3E0A3Y2"/>
<evidence type="ECO:0000313" key="2">
    <source>
        <dbReference type="Proteomes" id="UP000256913"/>
    </source>
</evidence>
<dbReference type="InterPro" id="IPR041492">
    <property type="entry name" value="HAD_2"/>
</dbReference>
<dbReference type="Proteomes" id="UP000256913">
    <property type="component" value="Unassembled WGS sequence"/>
</dbReference>
<sequence>MADTAIFDVDGTLVDTNYQHALAWFRAFRRYDITRPMWRIHRGIGMGGDTFVPEVGGPEVEQAHGDDLREAWTHEFDELIGEIQPFEGAYELLAEVKERGFRLVLASSGKTQHVETFLDLIGAKSLADAWTTSDDVAKSEPEPDVVATALAKVEGASGIMVGDSIYDAQAAAKLKIPIIGVRTGGFSVGELQEAGVLQVFDSLVAFRRALDGTPLARASR</sequence>
<dbReference type="InterPro" id="IPR023198">
    <property type="entry name" value="PGP-like_dom2"/>
</dbReference>
<proteinExistence type="predicted"/>
<dbReference type="NCBIfam" id="TIGR01549">
    <property type="entry name" value="HAD-SF-IA-v1"/>
    <property type="match status" value="1"/>
</dbReference>